<comment type="caution">
    <text evidence="3">The sequence shown here is derived from an EMBL/GenBank/DDBJ whole genome shotgun (WGS) entry which is preliminary data.</text>
</comment>
<dbReference type="InterPro" id="IPR013538">
    <property type="entry name" value="ASHA1/2-like_C"/>
</dbReference>
<dbReference type="SUPFAM" id="SSF55961">
    <property type="entry name" value="Bet v1-like"/>
    <property type="match status" value="1"/>
</dbReference>
<proteinExistence type="inferred from homology"/>
<accession>A0ABX1F9F1</accession>
<evidence type="ECO:0000256" key="1">
    <source>
        <dbReference type="ARBA" id="ARBA00006817"/>
    </source>
</evidence>
<evidence type="ECO:0000313" key="3">
    <source>
        <dbReference type="EMBL" id="NKE55506.1"/>
    </source>
</evidence>
<gene>
    <name evidence="3" type="ORF">FXN61_01175</name>
</gene>
<feature type="domain" description="Activator of Hsp90 ATPase homologue 1/2-like C-terminal" evidence="2">
    <location>
        <begin position="19"/>
        <end position="148"/>
    </location>
</feature>
<evidence type="ECO:0000313" key="4">
    <source>
        <dbReference type="Proteomes" id="UP001515943"/>
    </source>
</evidence>
<sequence>MTEVPQKEVRRSVLVNAGADHAFKVFTEKFVTWWPAAHHIGEADLKDVVVEPREGGRWYEIGTDGAECEWGAVKAWEPPSRLLLAWHLNGDWDYDSDPARASEVEITFTPEGGGTRVELVHRAFERHFTKPERVREGVSGEGGWGGILLGFQQAFV</sequence>
<evidence type="ECO:0000259" key="2">
    <source>
        <dbReference type="Pfam" id="PF08327"/>
    </source>
</evidence>
<keyword evidence="4" id="KW-1185">Reference proteome</keyword>
<dbReference type="EMBL" id="VSRL01000002">
    <property type="protein sequence ID" value="NKE55506.1"/>
    <property type="molecule type" value="Genomic_DNA"/>
</dbReference>
<dbReference type="Pfam" id="PF08327">
    <property type="entry name" value="AHSA1"/>
    <property type="match status" value="1"/>
</dbReference>
<name>A0ABX1F9F1_9PSEU</name>
<organism evidence="3 4">
    <name type="scientific">Lentzea indica</name>
    <dbReference type="NCBI Taxonomy" id="2604800"/>
    <lineage>
        <taxon>Bacteria</taxon>
        <taxon>Bacillati</taxon>
        <taxon>Actinomycetota</taxon>
        <taxon>Actinomycetes</taxon>
        <taxon>Pseudonocardiales</taxon>
        <taxon>Pseudonocardiaceae</taxon>
        <taxon>Lentzea</taxon>
    </lineage>
</organism>
<reference evidence="3 4" key="1">
    <citation type="submission" date="2019-08" db="EMBL/GenBank/DDBJ databases">
        <title>Lentzea from Indian Himalayas.</title>
        <authorList>
            <person name="Mandal S."/>
            <person name="Mallick Gupta A."/>
            <person name="Maiti P.K."/>
            <person name="Sarkar J."/>
            <person name="Mandal S."/>
        </authorList>
    </citation>
    <scope>NUCLEOTIDE SEQUENCE [LARGE SCALE GENOMIC DNA]</scope>
    <source>
        <strain evidence="3 4">PSKA42</strain>
    </source>
</reference>
<dbReference type="Proteomes" id="UP001515943">
    <property type="component" value="Unassembled WGS sequence"/>
</dbReference>
<protein>
    <submittedName>
        <fullName evidence="3">ATPase</fullName>
    </submittedName>
</protein>
<dbReference type="RefSeq" id="WP_167969397.1">
    <property type="nucleotide sequence ID" value="NZ_VSRL01000002.1"/>
</dbReference>
<dbReference type="InterPro" id="IPR023393">
    <property type="entry name" value="START-like_dom_sf"/>
</dbReference>
<dbReference type="Gene3D" id="3.30.530.20">
    <property type="match status" value="1"/>
</dbReference>
<dbReference type="CDD" id="cd08891">
    <property type="entry name" value="SRPBCC_CalC"/>
    <property type="match status" value="1"/>
</dbReference>
<comment type="similarity">
    <text evidence="1">Belongs to the AHA1 family.</text>
</comment>